<proteinExistence type="predicted"/>
<gene>
    <name evidence="2" type="ORF">PC9H_011234</name>
</gene>
<dbReference type="Proteomes" id="UP000623687">
    <property type="component" value="Unassembled WGS sequence"/>
</dbReference>
<dbReference type="GeneID" id="59381052"/>
<feature type="compositionally biased region" description="Polar residues" evidence="1">
    <location>
        <begin position="130"/>
        <end position="142"/>
    </location>
</feature>
<dbReference type="PROSITE" id="PS51257">
    <property type="entry name" value="PROKAR_LIPOPROTEIN"/>
    <property type="match status" value="1"/>
</dbReference>
<dbReference type="VEuPathDB" id="FungiDB:PC9H_011234"/>
<keyword evidence="3" id="KW-1185">Reference proteome</keyword>
<dbReference type="RefSeq" id="XP_036626574.1">
    <property type="nucleotide sequence ID" value="XM_036780719.1"/>
</dbReference>
<organism evidence="2 3">
    <name type="scientific">Pleurotus ostreatus</name>
    <name type="common">Oyster mushroom</name>
    <name type="synonym">White-rot fungus</name>
    <dbReference type="NCBI Taxonomy" id="5322"/>
    <lineage>
        <taxon>Eukaryota</taxon>
        <taxon>Fungi</taxon>
        <taxon>Dikarya</taxon>
        <taxon>Basidiomycota</taxon>
        <taxon>Agaricomycotina</taxon>
        <taxon>Agaricomycetes</taxon>
        <taxon>Agaricomycetidae</taxon>
        <taxon>Agaricales</taxon>
        <taxon>Pleurotineae</taxon>
        <taxon>Pleurotaceae</taxon>
        <taxon>Pleurotus</taxon>
    </lineage>
</organism>
<feature type="region of interest" description="Disordered" evidence="1">
    <location>
        <begin position="98"/>
        <end position="142"/>
    </location>
</feature>
<evidence type="ECO:0000256" key="1">
    <source>
        <dbReference type="SAM" id="MobiDB-lite"/>
    </source>
</evidence>
<dbReference type="EMBL" id="JACETU010000009">
    <property type="protein sequence ID" value="KAF7420716.1"/>
    <property type="molecule type" value="Genomic_DNA"/>
</dbReference>
<comment type="caution">
    <text evidence="2">The sequence shown here is derived from an EMBL/GenBank/DDBJ whole genome shotgun (WGS) entry which is preliminary data.</text>
</comment>
<dbReference type="AlphaFoldDB" id="A0A8H7DMJ6"/>
<name>A0A8H7DMJ6_PLEOS</name>
<sequence>MTCRYCSLYLTPSTSAHAANTGGACLSVALCASRLESANIFVNAQRQAYLTIVKQAPSNLHHNRQVPIDDDTYDNTLVLSNQSNLPPSRTIDNHQIEDSAAERHRRTTHNHAGYADTIRGGEPEGRAGRFSTQDAVTTKLQR</sequence>
<reference evidence="2" key="1">
    <citation type="submission" date="2019-07" db="EMBL/GenBank/DDBJ databases">
        <authorList>
            <person name="Palmer J.M."/>
        </authorList>
    </citation>
    <scope>NUCLEOTIDE SEQUENCE</scope>
    <source>
        <strain evidence="2">PC9</strain>
    </source>
</reference>
<evidence type="ECO:0000313" key="3">
    <source>
        <dbReference type="Proteomes" id="UP000623687"/>
    </source>
</evidence>
<accession>A0A8H7DMJ6</accession>
<evidence type="ECO:0000313" key="2">
    <source>
        <dbReference type="EMBL" id="KAF7420716.1"/>
    </source>
</evidence>
<protein>
    <submittedName>
        <fullName evidence="2">Uncharacterized protein</fullName>
    </submittedName>
</protein>